<dbReference type="GO" id="GO:0005886">
    <property type="term" value="C:plasma membrane"/>
    <property type="evidence" value="ECO:0007669"/>
    <property type="project" value="UniProtKB-SubCell"/>
</dbReference>
<dbReference type="InterPro" id="IPR002656">
    <property type="entry name" value="Acyl_transf_3_dom"/>
</dbReference>
<evidence type="ECO:0000313" key="12">
    <source>
        <dbReference type="Proteomes" id="UP000221168"/>
    </source>
</evidence>
<protein>
    <recommendedName>
        <fullName evidence="13">Acyltransferase</fullName>
    </recommendedName>
</protein>
<feature type="domain" description="Acyltransferase 3" evidence="9">
    <location>
        <begin position="8"/>
        <end position="334"/>
    </location>
</feature>
<feature type="transmembrane region" description="Helical" evidence="8">
    <location>
        <begin position="258"/>
        <end position="277"/>
    </location>
</feature>
<dbReference type="PANTHER" id="PTHR23028">
    <property type="entry name" value="ACETYLTRANSFERASE"/>
    <property type="match status" value="1"/>
</dbReference>
<evidence type="ECO:0000256" key="7">
    <source>
        <dbReference type="ARBA" id="ARBA00023315"/>
    </source>
</evidence>
<dbReference type="GO" id="GO:0009103">
    <property type="term" value="P:lipopolysaccharide biosynthetic process"/>
    <property type="evidence" value="ECO:0007669"/>
    <property type="project" value="TreeGrafter"/>
</dbReference>
<keyword evidence="5 8" id="KW-1133">Transmembrane helix</keyword>
<keyword evidence="7" id="KW-0012">Acyltransferase</keyword>
<dbReference type="Pfam" id="PF01757">
    <property type="entry name" value="Acyl_transf_3"/>
    <property type="match status" value="1"/>
</dbReference>
<dbReference type="Gene3D" id="3.40.50.1110">
    <property type="entry name" value="SGNH hydrolase"/>
    <property type="match status" value="1"/>
</dbReference>
<dbReference type="InterPro" id="IPR050879">
    <property type="entry name" value="Acyltransferase_3"/>
</dbReference>
<dbReference type="SUPFAM" id="SSF52266">
    <property type="entry name" value="SGNH hydrolase"/>
    <property type="match status" value="1"/>
</dbReference>
<dbReference type="AlphaFoldDB" id="A0A2G1QRT2"/>
<dbReference type="PANTHER" id="PTHR23028:SF53">
    <property type="entry name" value="ACYL_TRANSF_3 DOMAIN-CONTAINING PROTEIN"/>
    <property type="match status" value="1"/>
</dbReference>
<evidence type="ECO:0000256" key="8">
    <source>
        <dbReference type="SAM" id="Phobius"/>
    </source>
</evidence>
<name>A0A2G1QRT2_9HYPH</name>
<dbReference type="RefSeq" id="WP_099304766.1">
    <property type="nucleotide sequence ID" value="NZ_PDVP01000002.1"/>
</dbReference>
<feature type="domain" description="SGNH" evidence="10">
    <location>
        <begin position="418"/>
        <end position="636"/>
    </location>
</feature>
<dbReference type="Proteomes" id="UP000221168">
    <property type="component" value="Unassembled WGS sequence"/>
</dbReference>
<evidence type="ECO:0000256" key="1">
    <source>
        <dbReference type="ARBA" id="ARBA00004651"/>
    </source>
</evidence>
<evidence type="ECO:0000259" key="10">
    <source>
        <dbReference type="Pfam" id="PF19040"/>
    </source>
</evidence>
<dbReference type="Pfam" id="PF19040">
    <property type="entry name" value="SGNH"/>
    <property type="match status" value="1"/>
</dbReference>
<dbReference type="InterPro" id="IPR043968">
    <property type="entry name" value="SGNH"/>
</dbReference>
<sequence>MSIKYRDDIDGLRALAVSSVIIFHVDPSWLPGGFIGVDIFFVISGFLITRIMLSEMEAGRFSFSDFYARRIRRIIPILSVVILFTLILFQFIFTPKDLYDLGWSALASQFFVANFYFAFFSDTSYFADNAHSEALIHLWSLGVEEQFYLLWPVCLFFLYKRVSTTTLIAFVFMATVASFVGGDMLYAVDPDIAYYMLPSRVCQFGSGILVAIVVSKGLLNKLMSSRAAGNGLVLLGIALILWSFWWLTSATPYPGWRAAPPTIGAAFIILGGISRPLASRIFTLVPVVYLGRISYSAYLWHWPIIVLFLYLEGAMSLLAKTLAIVMTLCLSAISYSLIEQPFRRRPYGYWKSLTRMFGVPSIAVMLLCAPLLITNGLGVYALSASFKEAVDGLSIGMKPNYQANYVCQKPLLTAADLDDPRCITGDQNVEPTAMLWGDSKAAQYAGLIGEIGKAIGISIRNLEHSACPPVFSNPERFTSGRYARTCKASGTIAMHKVLEAERVVISASWRSYLSTGGDAFEIALRETLDTLKRSDIKVAVLGDVPPLLKYDRECYVIRLKTPLANCSERARVAGRPDRVYNDRIKAIAEKAGALYIDFNDLLCDNQYCHGERGGRPLYYDAGHLSINGSVLVGKEVVANKDKYASFLQWLKD</sequence>
<keyword evidence="4 8" id="KW-0812">Transmembrane</keyword>
<evidence type="ECO:0000256" key="4">
    <source>
        <dbReference type="ARBA" id="ARBA00022692"/>
    </source>
</evidence>
<feature type="transmembrane region" description="Helical" evidence="8">
    <location>
        <begin position="289"/>
        <end position="311"/>
    </location>
</feature>
<evidence type="ECO:0000256" key="6">
    <source>
        <dbReference type="ARBA" id="ARBA00023136"/>
    </source>
</evidence>
<evidence type="ECO:0008006" key="13">
    <source>
        <dbReference type="Google" id="ProtNLM"/>
    </source>
</evidence>
<dbReference type="OrthoDB" id="9796461at2"/>
<proteinExistence type="predicted"/>
<accession>A0A2G1QRT2</accession>
<feature type="transmembrane region" description="Helical" evidence="8">
    <location>
        <begin position="35"/>
        <end position="53"/>
    </location>
</feature>
<comment type="subcellular location">
    <subcellularLocation>
        <location evidence="1">Cell membrane</location>
        <topology evidence="1">Multi-pass membrane protein</topology>
    </subcellularLocation>
</comment>
<evidence type="ECO:0000256" key="5">
    <source>
        <dbReference type="ARBA" id="ARBA00022989"/>
    </source>
</evidence>
<dbReference type="InterPro" id="IPR036514">
    <property type="entry name" value="SGNH_hydro_sf"/>
</dbReference>
<feature type="transmembrane region" description="Helical" evidence="8">
    <location>
        <begin position="166"/>
        <end position="186"/>
    </location>
</feature>
<evidence type="ECO:0000259" key="9">
    <source>
        <dbReference type="Pfam" id="PF01757"/>
    </source>
</evidence>
<feature type="transmembrane region" description="Helical" evidence="8">
    <location>
        <begin position="359"/>
        <end position="382"/>
    </location>
</feature>
<evidence type="ECO:0000256" key="3">
    <source>
        <dbReference type="ARBA" id="ARBA00022679"/>
    </source>
</evidence>
<comment type="caution">
    <text evidence="11">The sequence shown here is derived from an EMBL/GenBank/DDBJ whole genome shotgun (WGS) entry which is preliminary data.</text>
</comment>
<feature type="transmembrane region" description="Helical" evidence="8">
    <location>
        <begin position="317"/>
        <end position="338"/>
    </location>
</feature>
<keyword evidence="3" id="KW-0808">Transferase</keyword>
<dbReference type="EMBL" id="PDVP01000002">
    <property type="protein sequence ID" value="PHP68164.1"/>
    <property type="molecule type" value="Genomic_DNA"/>
</dbReference>
<feature type="transmembrane region" description="Helical" evidence="8">
    <location>
        <begin position="74"/>
        <end position="93"/>
    </location>
</feature>
<evidence type="ECO:0000313" key="11">
    <source>
        <dbReference type="EMBL" id="PHP68164.1"/>
    </source>
</evidence>
<dbReference type="GO" id="GO:0016747">
    <property type="term" value="F:acyltransferase activity, transferring groups other than amino-acyl groups"/>
    <property type="evidence" value="ECO:0007669"/>
    <property type="project" value="InterPro"/>
</dbReference>
<dbReference type="GO" id="GO:0016788">
    <property type="term" value="F:hydrolase activity, acting on ester bonds"/>
    <property type="evidence" value="ECO:0007669"/>
    <property type="project" value="UniProtKB-ARBA"/>
</dbReference>
<organism evidence="11 12">
    <name type="scientific">Zhengella mangrovi</name>
    <dbReference type="NCBI Taxonomy" id="1982044"/>
    <lineage>
        <taxon>Bacteria</taxon>
        <taxon>Pseudomonadati</taxon>
        <taxon>Pseudomonadota</taxon>
        <taxon>Alphaproteobacteria</taxon>
        <taxon>Hyphomicrobiales</taxon>
        <taxon>Notoacmeibacteraceae</taxon>
        <taxon>Zhengella</taxon>
    </lineage>
</organism>
<keyword evidence="6 8" id="KW-0472">Membrane</keyword>
<feature type="transmembrane region" description="Helical" evidence="8">
    <location>
        <begin position="192"/>
        <end position="215"/>
    </location>
</feature>
<evidence type="ECO:0000256" key="2">
    <source>
        <dbReference type="ARBA" id="ARBA00022475"/>
    </source>
</evidence>
<keyword evidence="2" id="KW-1003">Cell membrane</keyword>
<keyword evidence="12" id="KW-1185">Reference proteome</keyword>
<reference evidence="11 12" key="1">
    <citation type="submission" date="2017-10" db="EMBL/GenBank/DDBJ databases">
        <title>Sedimentibacterium mangrovi gen. nov., sp. nov., a novel member of family Phyllobacteriacea isolated from mangrove sediment.</title>
        <authorList>
            <person name="Liao H."/>
            <person name="Tian Y."/>
        </authorList>
    </citation>
    <scope>NUCLEOTIDE SEQUENCE [LARGE SCALE GENOMIC DNA]</scope>
    <source>
        <strain evidence="11 12">X9-2-2</strain>
    </source>
</reference>
<feature type="transmembrane region" description="Helical" evidence="8">
    <location>
        <begin position="227"/>
        <end position="246"/>
    </location>
</feature>
<gene>
    <name evidence="11" type="ORF">CSC94_05805</name>
</gene>